<dbReference type="STRING" id="1507870.A0A1V8TI36"/>
<feature type="compositionally biased region" description="Basic and acidic residues" evidence="3">
    <location>
        <begin position="309"/>
        <end position="323"/>
    </location>
</feature>
<feature type="compositionally biased region" description="Low complexity" evidence="3">
    <location>
        <begin position="352"/>
        <end position="366"/>
    </location>
</feature>
<evidence type="ECO:0000256" key="2">
    <source>
        <dbReference type="ARBA" id="ARBA00023163"/>
    </source>
</evidence>
<feature type="region of interest" description="Disordered" evidence="3">
    <location>
        <begin position="262"/>
        <end position="288"/>
    </location>
</feature>
<dbReference type="AlphaFoldDB" id="A0A1V8TI36"/>
<evidence type="ECO:0000259" key="4">
    <source>
        <dbReference type="PROSITE" id="PS51344"/>
    </source>
</evidence>
<evidence type="ECO:0000256" key="1">
    <source>
        <dbReference type="ARBA" id="ARBA00023015"/>
    </source>
</evidence>
<feature type="compositionally biased region" description="Basic and acidic residues" evidence="3">
    <location>
        <begin position="266"/>
        <end position="286"/>
    </location>
</feature>
<proteinExistence type="predicted"/>
<dbReference type="Proteomes" id="UP000192596">
    <property type="component" value="Unassembled WGS sequence"/>
</dbReference>
<feature type="compositionally biased region" description="Acidic residues" evidence="3">
    <location>
        <begin position="369"/>
        <end position="387"/>
    </location>
</feature>
<feature type="compositionally biased region" description="Basic and acidic residues" evidence="3">
    <location>
        <begin position="334"/>
        <end position="345"/>
    </location>
</feature>
<feature type="region of interest" description="Disordered" evidence="3">
    <location>
        <begin position="309"/>
        <end position="471"/>
    </location>
</feature>
<organism evidence="5 6">
    <name type="scientific">Cryoendolithus antarcticus</name>
    <dbReference type="NCBI Taxonomy" id="1507870"/>
    <lineage>
        <taxon>Eukaryota</taxon>
        <taxon>Fungi</taxon>
        <taxon>Dikarya</taxon>
        <taxon>Ascomycota</taxon>
        <taxon>Pezizomycotina</taxon>
        <taxon>Dothideomycetes</taxon>
        <taxon>Dothideomycetidae</taxon>
        <taxon>Cladosporiales</taxon>
        <taxon>Cladosporiaceae</taxon>
        <taxon>Cryoendolithus</taxon>
    </lineage>
</organism>
<evidence type="ECO:0000256" key="3">
    <source>
        <dbReference type="SAM" id="MobiDB-lite"/>
    </source>
</evidence>
<dbReference type="PANTHER" id="PTHR13097:SF7">
    <property type="entry name" value="GENERAL TRANSCRIPTION FACTOR IIE SUBUNIT 1"/>
    <property type="match status" value="1"/>
</dbReference>
<feature type="compositionally biased region" description="Polar residues" evidence="3">
    <location>
        <begin position="389"/>
        <end position="398"/>
    </location>
</feature>
<feature type="compositionally biased region" description="Basic and acidic residues" evidence="3">
    <location>
        <begin position="415"/>
        <end position="427"/>
    </location>
</feature>
<dbReference type="PROSITE" id="PS51344">
    <property type="entry name" value="HTH_TFE_IIE"/>
    <property type="match status" value="1"/>
</dbReference>
<keyword evidence="6" id="KW-1185">Reference proteome</keyword>
<accession>A0A1V8TI36</accession>
<dbReference type="InterPro" id="IPR039997">
    <property type="entry name" value="TFE"/>
</dbReference>
<dbReference type="PANTHER" id="PTHR13097">
    <property type="entry name" value="TRANSCRIPTION INITIATION FACTOR IIE, ALPHA SUBUNIT"/>
    <property type="match status" value="1"/>
</dbReference>
<dbReference type="InterPro" id="IPR002853">
    <property type="entry name" value="TFIIE_asu"/>
</dbReference>
<keyword evidence="2" id="KW-0804">Transcription</keyword>
<dbReference type="InParanoid" id="A0A1V8TI36"/>
<dbReference type="GO" id="GO:0005673">
    <property type="term" value="C:transcription factor TFIIE complex"/>
    <property type="evidence" value="ECO:0007669"/>
    <property type="project" value="TreeGrafter"/>
</dbReference>
<evidence type="ECO:0000313" key="5">
    <source>
        <dbReference type="EMBL" id="OQO11039.1"/>
    </source>
</evidence>
<evidence type="ECO:0000313" key="6">
    <source>
        <dbReference type="Proteomes" id="UP000192596"/>
    </source>
</evidence>
<dbReference type="SMART" id="SM00531">
    <property type="entry name" value="TFIIE"/>
    <property type="match status" value="1"/>
</dbReference>
<sequence>MADLPAHLLRLVARCLYPVDHILVIEALLTHSTLSDTDLAHVLGYSNNTKVLRRLCGRLKEDGLLSIQQRTERRTDGSGGAFYDARAGADGKGGMKERVMHRDWYYLNYHHAIDSIKFRMHKTNKHVESMGAPATEKKELSCKVCKSQYTELEAMDTITELGFKCSRCGNILDVVPEEERASENETTKRFNQQMEPIQKLLQEIDQTTVPENNFDEALAKQKAITRTDANPAARTEIIDNPNRNLQSTKGLALKPEKISVSVQDDETVKQEERAAEARARREKEARQNALPEWISKSTITGDVTAVGAKEARERAAREAHAGVDDGDLATTNGADEKKAENRDEEVMNAYWAELAAQQQKEMAAKAAQDDEEEEEEDDDEDEFEDVDVGSSTVATAPATNGIKRAADDAETQTNGDERDAKRMRTNSDEATNGAKGALPSHLVLPQVSTPIPEATPAASDEDEDDLEFENV</sequence>
<comment type="caution">
    <text evidence="5">The sequence shown here is derived from an EMBL/GenBank/DDBJ whole genome shotgun (WGS) entry which is preliminary data.</text>
</comment>
<dbReference type="FunCoup" id="A0A1V8TI36">
    <property type="interactions" value="236"/>
</dbReference>
<dbReference type="InterPro" id="IPR017919">
    <property type="entry name" value="TFIIE/TFIIEa_HTH"/>
</dbReference>
<gene>
    <name evidence="5" type="ORF">B0A48_05294</name>
</gene>
<dbReference type="Pfam" id="PF02002">
    <property type="entry name" value="TFIIE_alpha"/>
    <property type="match status" value="1"/>
</dbReference>
<dbReference type="OrthoDB" id="361102at2759"/>
<keyword evidence="1" id="KW-0805">Transcription regulation</keyword>
<dbReference type="InterPro" id="IPR024550">
    <property type="entry name" value="TFIIEa/SarR/Rpc3_HTH_dom"/>
</dbReference>
<protein>
    <recommendedName>
        <fullName evidence="4">HTH TFE/IIEalpha-type domain-containing protein</fullName>
    </recommendedName>
</protein>
<dbReference type="GO" id="GO:0006367">
    <property type="term" value="P:transcription initiation at RNA polymerase II promoter"/>
    <property type="evidence" value="ECO:0007669"/>
    <property type="project" value="InterPro"/>
</dbReference>
<name>A0A1V8TI36_9PEZI</name>
<feature type="domain" description="HTH TFE/IIEalpha-type" evidence="4">
    <location>
        <begin position="5"/>
        <end position="117"/>
    </location>
</feature>
<feature type="compositionally biased region" description="Acidic residues" evidence="3">
    <location>
        <begin position="459"/>
        <end position="471"/>
    </location>
</feature>
<dbReference type="EMBL" id="NAJO01000007">
    <property type="protein sequence ID" value="OQO11039.1"/>
    <property type="molecule type" value="Genomic_DNA"/>
</dbReference>
<reference evidence="6" key="1">
    <citation type="submission" date="2017-03" db="EMBL/GenBank/DDBJ databases">
        <title>Genomes of endolithic fungi from Antarctica.</title>
        <authorList>
            <person name="Coleine C."/>
            <person name="Masonjones S."/>
            <person name="Stajich J.E."/>
        </authorList>
    </citation>
    <scope>NUCLEOTIDE SEQUENCE [LARGE SCALE GENOMIC DNA]</scope>
    <source>
        <strain evidence="6">CCFEE 5527</strain>
    </source>
</reference>